<protein>
    <submittedName>
        <fullName evidence="2">Uncharacterized protein</fullName>
    </submittedName>
</protein>
<evidence type="ECO:0000313" key="3">
    <source>
        <dbReference type="Proteomes" id="UP001529510"/>
    </source>
</evidence>
<accession>A0ABD0P524</accession>
<gene>
    <name evidence="2" type="ORF">M9458_036908</name>
</gene>
<feature type="non-terminal residue" evidence="2">
    <location>
        <position position="1"/>
    </location>
</feature>
<keyword evidence="3" id="KW-1185">Reference proteome</keyword>
<proteinExistence type="predicted"/>
<feature type="region of interest" description="Disordered" evidence="1">
    <location>
        <begin position="165"/>
        <end position="197"/>
    </location>
</feature>
<sequence>YHGTELEVTMLRCVESVLLQSGTPQDPEPSPLSLCCIEQEPEPTTDGELKPIEATGLRIAPEPEPHAMSDQMQEPATELTTGESAMDSESLEGSSAHCTIAKGELSSVDCILPALPSSSSAYPEPSICHELSAFPEATMEVVPLSLALRVTLWCVWAAHTVSNPPDHSELPPSLSLPSPLHQSSPSSPLSPGSPSAYPQPTICVGSPRVCQSPSVSWLEDPLSTLRPELRLSPPSVHQLCWAPSSFQLHTGHSAPPATPRPSGSVRLLLPSGSTLVLCCSGSTVAFSLEPSGLPWPSGSSALPCLIGSQSLPRTPLLPAPPPSVGPLESSALSPPWLLPLSAPQWVAFMAADWVPPGSSCSKSLLSSPWLLPLSEPPWLLLCSP</sequence>
<reference evidence="2 3" key="1">
    <citation type="submission" date="2024-05" db="EMBL/GenBank/DDBJ databases">
        <title>Genome sequencing and assembly of Indian major carp, Cirrhinus mrigala (Hamilton, 1822).</title>
        <authorList>
            <person name="Mohindra V."/>
            <person name="Chowdhury L.M."/>
            <person name="Lal K."/>
            <person name="Jena J.K."/>
        </authorList>
    </citation>
    <scope>NUCLEOTIDE SEQUENCE [LARGE SCALE GENOMIC DNA]</scope>
    <source>
        <strain evidence="2">CM1030</strain>
        <tissue evidence="2">Blood</tissue>
    </source>
</reference>
<feature type="compositionally biased region" description="Low complexity" evidence="1">
    <location>
        <begin position="170"/>
        <end position="197"/>
    </location>
</feature>
<name>A0ABD0P524_CIRMR</name>
<feature type="compositionally biased region" description="Polar residues" evidence="1">
    <location>
        <begin position="70"/>
        <end position="83"/>
    </location>
</feature>
<comment type="caution">
    <text evidence="2">The sequence shown here is derived from an EMBL/GenBank/DDBJ whole genome shotgun (WGS) entry which is preliminary data.</text>
</comment>
<dbReference type="Proteomes" id="UP001529510">
    <property type="component" value="Unassembled WGS sequence"/>
</dbReference>
<dbReference type="EMBL" id="JAMKFB020000018">
    <property type="protein sequence ID" value="KAL0168686.1"/>
    <property type="molecule type" value="Genomic_DNA"/>
</dbReference>
<organism evidence="2 3">
    <name type="scientific">Cirrhinus mrigala</name>
    <name type="common">Mrigala</name>
    <dbReference type="NCBI Taxonomy" id="683832"/>
    <lineage>
        <taxon>Eukaryota</taxon>
        <taxon>Metazoa</taxon>
        <taxon>Chordata</taxon>
        <taxon>Craniata</taxon>
        <taxon>Vertebrata</taxon>
        <taxon>Euteleostomi</taxon>
        <taxon>Actinopterygii</taxon>
        <taxon>Neopterygii</taxon>
        <taxon>Teleostei</taxon>
        <taxon>Ostariophysi</taxon>
        <taxon>Cypriniformes</taxon>
        <taxon>Cyprinidae</taxon>
        <taxon>Labeoninae</taxon>
        <taxon>Labeonini</taxon>
        <taxon>Cirrhinus</taxon>
    </lineage>
</organism>
<feature type="region of interest" description="Disordered" evidence="1">
    <location>
        <begin position="62"/>
        <end position="88"/>
    </location>
</feature>
<evidence type="ECO:0000313" key="2">
    <source>
        <dbReference type="EMBL" id="KAL0168686.1"/>
    </source>
</evidence>
<evidence type="ECO:0000256" key="1">
    <source>
        <dbReference type="SAM" id="MobiDB-lite"/>
    </source>
</evidence>
<dbReference type="AlphaFoldDB" id="A0ABD0P524"/>